<evidence type="ECO:0008006" key="4">
    <source>
        <dbReference type="Google" id="ProtNLM"/>
    </source>
</evidence>
<dbReference type="EMBL" id="LGTQ01000005">
    <property type="protein sequence ID" value="KPM49615.1"/>
    <property type="molecule type" value="Genomic_DNA"/>
</dbReference>
<feature type="transmembrane region" description="Helical" evidence="1">
    <location>
        <begin position="121"/>
        <end position="142"/>
    </location>
</feature>
<feature type="transmembrane region" description="Helical" evidence="1">
    <location>
        <begin position="15"/>
        <end position="31"/>
    </location>
</feature>
<keyword evidence="1" id="KW-1133">Transmembrane helix</keyword>
<reference evidence="2 3" key="1">
    <citation type="submission" date="2015-07" db="EMBL/GenBank/DDBJ databases">
        <title>The draft genome sequence of Leadbetterella sp. JN14-9.</title>
        <authorList>
            <person name="Liu Y."/>
            <person name="Du J."/>
            <person name="Shao Z."/>
        </authorList>
    </citation>
    <scope>NUCLEOTIDE SEQUENCE [LARGE SCALE GENOMIC DNA]</scope>
    <source>
        <strain evidence="2 3">JN14-9</strain>
    </source>
</reference>
<keyword evidence="1" id="KW-0812">Transmembrane</keyword>
<feature type="transmembrane region" description="Helical" evidence="1">
    <location>
        <begin position="321"/>
        <end position="347"/>
    </location>
</feature>
<evidence type="ECO:0000313" key="2">
    <source>
        <dbReference type="EMBL" id="KPM49615.1"/>
    </source>
</evidence>
<proteinExistence type="predicted"/>
<feature type="transmembrane region" description="Helical" evidence="1">
    <location>
        <begin position="37"/>
        <end position="57"/>
    </location>
</feature>
<feature type="transmembrane region" description="Helical" evidence="1">
    <location>
        <begin position="249"/>
        <end position="274"/>
    </location>
</feature>
<dbReference type="RefSeq" id="WP_055143841.1">
    <property type="nucleotide sequence ID" value="NZ_JXSZ01000005.1"/>
</dbReference>
<dbReference type="AlphaFoldDB" id="A0A0P7BYN5"/>
<keyword evidence="1" id="KW-0472">Membrane</keyword>
<feature type="transmembrane region" description="Helical" evidence="1">
    <location>
        <begin position="93"/>
        <end position="115"/>
    </location>
</feature>
<dbReference type="STRING" id="1605367.AFM12_03195"/>
<feature type="transmembrane region" description="Helical" evidence="1">
    <location>
        <begin position="280"/>
        <end position="300"/>
    </location>
</feature>
<gene>
    <name evidence="2" type="ORF">AFM12_03195</name>
</gene>
<accession>A0A0P7BYN5</accession>
<name>A0A0P7BYN5_9BACT</name>
<sequence length="362" mass="42419">MLQRTLVREYYRQNVAFYLFLLLFCFGFMSGQEHRQLITVIMARPALLIFVGLAWFFHVLKSALFVHQTLQEQEYAFLQDNSILPFKHKWTSLLALQLNLNLPFALYAAAMMTLGLMNQNYISVALVISVNLVLLFAPVIWLNRRFLNFNKEIGITKYFKFQFIPKHRIFYFVRFLLNEKWVLYVSMKIYSVFFIVAAARLFPTDEYDFRLLGLGVFLGSVGLFPLGVEKINFESQKLGFERNLPFDQASKFTSIVLEAFVLIIPEIILIAYNWFDKVSLFQLAGAILYLLAALTFWYCIQYSSFASRKDFNSKMFFVAVFQFLLVMFKVPLLLSAIIILTLSGFIVRRNYYNFELLQSDDK</sequence>
<comment type="caution">
    <text evidence="2">The sequence shown here is derived from an EMBL/GenBank/DDBJ whole genome shotgun (WGS) entry which is preliminary data.</text>
</comment>
<feature type="transmembrane region" description="Helical" evidence="1">
    <location>
        <begin position="181"/>
        <end position="203"/>
    </location>
</feature>
<feature type="transmembrane region" description="Helical" evidence="1">
    <location>
        <begin position="209"/>
        <end position="228"/>
    </location>
</feature>
<dbReference type="Proteomes" id="UP000050454">
    <property type="component" value="Unassembled WGS sequence"/>
</dbReference>
<evidence type="ECO:0000256" key="1">
    <source>
        <dbReference type="SAM" id="Phobius"/>
    </source>
</evidence>
<organism evidence="2 3">
    <name type="scientific">Jiulongibacter sediminis</name>
    <dbReference type="NCBI Taxonomy" id="1605367"/>
    <lineage>
        <taxon>Bacteria</taxon>
        <taxon>Pseudomonadati</taxon>
        <taxon>Bacteroidota</taxon>
        <taxon>Cytophagia</taxon>
        <taxon>Cytophagales</taxon>
        <taxon>Leadbetterellaceae</taxon>
        <taxon>Jiulongibacter</taxon>
    </lineage>
</organism>
<keyword evidence="3" id="KW-1185">Reference proteome</keyword>
<protein>
    <recommendedName>
        <fullName evidence="4">ABC transporter permease</fullName>
    </recommendedName>
</protein>
<evidence type="ECO:0000313" key="3">
    <source>
        <dbReference type="Proteomes" id="UP000050454"/>
    </source>
</evidence>